<proteinExistence type="predicted"/>
<dbReference type="Proteomes" id="UP000694865">
    <property type="component" value="Unplaced"/>
</dbReference>
<feature type="domain" description="Ubiquitin-like" evidence="3">
    <location>
        <begin position="302"/>
        <end position="380"/>
    </location>
</feature>
<dbReference type="InterPro" id="IPR000626">
    <property type="entry name" value="Ubiquitin-like_dom"/>
</dbReference>
<feature type="compositionally biased region" description="Basic and acidic residues" evidence="2">
    <location>
        <begin position="252"/>
        <end position="270"/>
    </location>
</feature>
<feature type="coiled-coil region" evidence="1">
    <location>
        <begin position="542"/>
        <end position="569"/>
    </location>
</feature>
<evidence type="ECO:0000256" key="1">
    <source>
        <dbReference type="SAM" id="Coils"/>
    </source>
</evidence>
<evidence type="ECO:0000313" key="5">
    <source>
        <dbReference type="RefSeq" id="XP_002734642.2"/>
    </source>
</evidence>
<reference evidence="5" key="1">
    <citation type="submission" date="2025-08" db="UniProtKB">
        <authorList>
            <consortium name="RefSeq"/>
        </authorList>
    </citation>
    <scope>IDENTIFICATION</scope>
    <source>
        <tissue evidence="5">Testes</tissue>
    </source>
</reference>
<evidence type="ECO:0000259" key="3">
    <source>
        <dbReference type="PROSITE" id="PS50053"/>
    </source>
</evidence>
<feature type="compositionally biased region" description="Basic and acidic residues" evidence="2">
    <location>
        <begin position="108"/>
        <end position="189"/>
    </location>
</feature>
<feature type="region of interest" description="Disordered" evidence="2">
    <location>
        <begin position="1"/>
        <end position="297"/>
    </location>
</feature>
<dbReference type="SMART" id="SM00213">
    <property type="entry name" value="UBQ"/>
    <property type="match status" value="1"/>
</dbReference>
<dbReference type="Pfam" id="PF25805">
    <property type="entry name" value="IQUB"/>
    <property type="match status" value="1"/>
</dbReference>
<evidence type="ECO:0000313" key="4">
    <source>
        <dbReference type="Proteomes" id="UP000694865"/>
    </source>
</evidence>
<dbReference type="PROSITE" id="PS50053">
    <property type="entry name" value="UBIQUITIN_2"/>
    <property type="match status" value="1"/>
</dbReference>
<sequence>MADEEKPLEEEPTEQEATVPGEEIVEESAETPANAGVSKDEQAEAQQTEITEEEKPAEPENNDSDAKRETDGEKENIEEQTEEKENVEEQKNETEKMEEQKDEAEITGEEKEETKAEETTDEAKEDNAEKVGEDETEEAAGKDDGGDDAKKEENEKDEGEKKEESGEATTEKPVEEKNEQDTESQKPETADEGEEDKEAGKDGVIETKEGGTAENEVQPAGEKEEKDAPKEPKDDAGDKQAEESVPPMEVVVEPKESSNLEKLPENEKPTTENVAAETEETNEKHETDPHAASPPPKELVDATATVKFVLMPSGQVTTLACGLGQRVEQLKEHFSVELKMPVDVLVLMYDGKSMGNDTTLGELGVGPNATVQLEITSADPLNTPLKPLRPKPEYVMPDVITVRVQKDDGSVEDVVVEIERARRRKPYLGGYRHRLTALEYHHASAQTRPKIRPDNGIEKFCRDTQTVKESQQRQQTMTDTSTQMTGIGVFVTNMSDILVVPGKYTTADEHLAMIVKKIILLQCYFRRWKAKRTVEIMRKDLAERLQWEREEEIRKIKEKEDRIKKEFERRMNPKSKEDFDLLYHALEKWRQEELEVINSTMTGAQRKAALCHLLDQETQLIAAIGRHKIQADTENKQKRIERFLDKCASPKKWKAYDGKTTEMDTAFTIRARELKDIHSSINMKYLTQDERLDVLLTLKHTVKEHDCKLTQEIIELIDREADLLMRGVKESNLEGLRKRISTLFLQYIKTPTFNAEAARLLKVPQDPATLRKNIYFCSSCNQYLPSTDFSLSSNARVVGKCRQCTKLDNDGRTRQDYSHYRYLLKNVRKSEENFGDDSRIAFLLQEVDLRYLVENIWGSQSALSAWDDLYDLVLVRWDRGEEWSPWNCILLTKDEAAAHVKLEEVEESYGRVFCHKIRSKHTLARNYFSRLPGMAEHMRKKAGQPKAGNSLGSRAVTLQSLRA</sequence>
<protein>
    <submittedName>
        <fullName evidence="5">IQ and ubiquitin-like domain-containing protein-like</fullName>
    </submittedName>
</protein>
<name>A0ABM0GPT0_SACKO</name>
<feature type="compositionally biased region" description="Basic and acidic residues" evidence="2">
    <location>
        <begin position="198"/>
        <end position="211"/>
    </location>
</feature>
<dbReference type="PANTHER" id="PTHR21074">
    <property type="entry name" value="IQ AND UBIQUITIN-LIKE DOMAIN-CONTAINING PROTEIN"/>
    <property type="match status" value="1"/>
</dbReference>
<feature type="compositionally biased region" description="Basic and acidic residues" evidence="2">
    <location>
        <begin position="53"/>
        <end position="99"/>
    </location>
</feature>
<keyword evidence="4" id="KW-1185">Reference proteome</keyword>
<gene>
    <name evidence="5" type="primary">LOC100375473</name>
</gene>
<dbReference type="Pfam" id="PF00240">
    <property type="entry name" value="ubiquitin"/>
    <property type="match status" value="1"/>
</dbReference>
<dbReference type="GeneID" id="100375473"/>
<dbReference type="RefSeq" id="XP_002734642.2">
    <property type="nucleotide sequence ID" value="XM_002734596.2"/>
</dbReference>
<dbReference type="InterPro" id="IPR037695">
    <property type="entry name" value="IQUB"/>
</dbReference>
<dbReference type="SUPFAM" id="SSF54236">
    <property type="entry name" value="Ubiquitin-like"/>
    <property type="match status" value="1"/>
</dbReference>
<dbReference type="CDD" id="cd17061">
    <property type="entry name" value="Ubl_IQUB"/>
    <property type="match status" value="1"/>
</dbReference>
<dbReference type="Gene3D" id="3.10.20.90">
    <property type="entry name" value="Phosphatidylinositol 3-kinase Catalytic Subunit, Chain A, domain 1"/>
    <property type="match status" value="1"/>
</dbReference>
<dbReference type="PANTHER" id="PTHR21074:SF0">
    <property type="entry name" value="IQ AND UBIQUITIN-LIKE DOMAIN-CONTAINING PROTEIN"/>
    <property type="match status" value="1"/>
</dbReference>
<keyword evidence="1" id="KW-0175">Coiled coil</keyword>
<evidence type="ECO:0000256" key="2">
    <source>
        <dbReference type="SAM" id="MobiDB-lite"/>
    </source>
</evidence>
<dbReference type="InterPro" id="IPR057887">
    <property type="entry name" value="IQUB_helical"/>
</dbReference>
<accession>A0ABM0GPT0</accession>
<dbReference type="InterPro" id="IPR029071">
    <property type="entry name" value="Ubiquitin-like_domsf"/>
</dbReference>
<organism evidence="4 5">
    <name type="scientific">Saccoglossus kowalevskii</name>
    <name type="common">Acorn worm</name>
    <dbReference type="NCBI Taxonomy" id="10224"/>
    <lineage>
        <taxon>Eukaryota</taxon>
        <taxon>Metazoa</taxon>
        <taxon>Hemichordata</taxon>
        <taxon>Enteropneusta</taxon>
        <taxon>Harrimaniidae</taxon>
        <taxon>Saccoglossus</taxon>
    </lineage>
</organism>
<feature type="compositionally biased region" description="Acidic residues" evidence="2">
    <location>
        <begin position="1"/>
        <end position="14"/>
    </location>
</feature>
<feature type="compositionally biased region" description="Basic and acidic residues" evidence="2">
    <location>
        <begin position="221"/>
        <end position="242"/>
    </location>
</feature>